<protein>
    <submittedName>
        <fullName evidence="1">Uncharacterized protein</fullName>
    </submittedName>
</protein>
<dbReference type="Proteomes" id="UP000887159">
    <property type="component" value="Unassembled WGS sequence"/>
</dbReference>
<gene>
    <name evidence="1" type="ORF">TNCV_2622201</name>
</gene>
<sequence>MQFATQKYNSTHPFEVLSLLSEANYVQRNDRTSKWKMELALEWNGRAKSKVFEELYPYLKHCMASGKWHGIYGVPVPETGRTSSSELIKNRAELNESDIRVNKIETKDGQDKSCWKKQ</sequence>
<name>A0A8X6WBY5_TRICX</name>
<reference evidence="1" key="1">
    <citation type="submission" date="2020-08" db="EMBL/GenBank/DDBJ databases">
        <title>Multicomponent nature underlies the extraordinary mechanical properties of spider dragline silk.</title>
        <authorList>
            <person name="Kono N."/>
            <person name="Nakamura H."/>
            <person name="Mori M."/>
            <person name="Yoshida Y."/>
            <person name="Ohtoshi R."/>
            <person name="Malay A.D."/>
            <person name="Moran D.A.P."/>
            <person name="Tomita M."/>
            <person name="Numata K."/>
            <person name="Arakawa K."/>
        </authorList>
    </citation>
    <scope>NUCLEOTIDE SEQUENCE</scope>
</reference>
<accession>A0A8X6WBY5</accession>
<keyword evidence="2" id="KW-1185">Reference proteome</keyword>
<proteinExistence type="predicted"/>
<dbReference type="EMBL" id="BMAU01021401">
    <property type="protein sequence ID" value="GFY32083.1"/>
    <property type="molecule type" value="Genomic_DNA"/>
</dbReference>
<evidence type="ECO:0000313" key="2">
    <source>
        <dbReference type="Proteomes" id="UP000887159"/>
    </source>
</evidence>
<dbReference type="AlphaFoldDB" id="A0A8X6WBY5"/>
<organism evidence="1 2">
    <name type="scientific">Trichonephila clavipes</name>
    <name type="common">Golden silk orbweaver</name>
    <name type="synonym">Nephila clavipes</name>
    <dbReference type="NCBI Taxonomy" id="2585209"/>
    <lineage>
        <taxon>Eukaryota</taxon>
        <taxon>Metazoa</taxon>
        <taxon>Ecdysozoa</taxon>
        <taxon>Arthropoda</taxon>
        <taxon>Chelicerata</taxon>
        <taxon>Arachnida</taxon>
        <taxon>Araneae</taxon>
        <taxon>Araneomorphae</taxon>
        <taxon>Entelegynae</taxon>
        <taxon>Araneoidea</taxon>
        <taxon>Nephilidae</taxon>
        <taxon>Trichonephila</taxon>
    </lineage>
</organism>
<comment type="caution">
    <text evidence="1">The sequence shown here is derived from an EMBL/GenBank/DDBJ whole genome shotgun (WGS) entry which is preliminary data.</text>
</comment>
<evidence type="ECO:0000313" key="1">
    <source>
        <dbReference type="EMBL" id="GFY32083.1"/>
    </source>
</evidence>